<dbReference type="GO" id="GO:0016618">
    <property type="term" value="F:hydroxypyruvate reductase [NAD(P)H] activity"/>
    <property type="evidence" value="ECO:0007669"/>
    <property type="project" value="UniProtKB-EC"/>
</dbReference>
<dbReference type="Pfam" id="PF05161">
    <property type="entry name" value="MOFRL"/>
    <property type="match status" value="1"/>
</dbReference>
<dbReference type="InterPro" id="IPR025286">
    <property type="entry name" value="MOFRL_assoc_dom"/>
</dbReference>
<protein>
    <submittedName>
        <fullName evidence="4">Hydroxypyruvate reductase</fullName>
        <ecNumber evidence="4">1.1.1.81</ecNumber>
    </submittedName>
</protein>
<dbReference type="KEGG" id="csy:CENSYa_0799"/>
<feature type="region of interest" description="Disordered" evidence="1">
    <location>
        <begin position="398"/>
        <end position="419"/>
    </location>
</feature>
<feature type="domain" description="MOFRL" evidence="2">
    <location>
        <begin position="298"/>
        <end position="395"/>
    </location>
</feature>
<name>A0RVR5_CENSY</name>
<dbReference type="GO" id="GO:0008887">
    <property type="term" value="F:glycerate kinase activity"/>
    <property type="evidence" value="ECO:0007669"/>
    <property type="project" value="InterPro"/>
</dbReference>
<dbReference type="SUPFAM" id="SSF82544">
    <property type="entry name" value="GckA/TtuD-like"/>
    <property type="match status" value="1"/>
</dbReference>
<dbReference type="InterPro" id="IPR007835">
    <property type="entry name" value="MOFRL"/>
</dbReference>
<dbReference type="Proteomes" id="UP000000758">
    <property type="component" value="Chromosome"/>
</dbReference>
<feature type="domain" description="MOFRL-associated" evidence="3">
    <location>
        <begin position="1"/>
        <end position="230"/>
    </location>
</feature>
<dbReference type="InterPro" id="IPR038614">
    <property type="entry name" value="GK_N_sf"/>
</dbReference>
<dbReference type="AlphaFoldDB" id="A0RVR5"/>
<evidence type="ECO:0000259" key="2">
    <source>
        <dbReference type="Pfam" id="PF05161"/>
    </source>
</evidence>
<organism evidence="4 5">
    <name type="scientific">Cenarchaeum symbiosum (strain A)</name>
    <dbReference type="NCBI Taxonomy" id="414004"/>
    <lineage>
        <taxon>Archaea</taxon>
        <taxon>Nitrososphaerota</taxon>
        <taxon>Candidatus Cenarchaeales</taxon>
        <taxon>Candidatus Cenarchaeaceae</taxon>
        <taxon>Candidatus Cenarchaeum</taxon>
    </lineage>
</organism>
<dbReference type="HOGENOM" id="CLU_032279_1_1_2"/>
<feature type="compositionally biased region" description="Pro residues" evidence="1">
    <location>
        <begin position="410"/>
        <end position="419"/>
    </location>
</feature>
<evidence type="ECO:0000313" key="5">
    <source>
        <dbReference type="Proteomes" id="UP000000758"/>
    </source>
</evidence>
<dbReference type="Gene3D" id="3.40.50.10180">
    <property type="entry name" value="Glycerate kinase, MOFRL-like N-terminal domain"/>
    <property type="match status" value="1"/>
</dbReference>
<dbReference type="Gene3D" id="3.40.1480.10">
    <property type="entry name" value="MOFRL domain"/>
    <property type="match status" value="1"/>
</dbReference>
<dbReference type="STRING" id="414004.CENSYa_0799"/>
<proteinExistence type="predicted"/>
<dbReference type="InterPro" id="IPR039760">
    <property type="entry name" value="MOFRL_protein"/>
</dbReference>
<dbReference type="EMBL" id="DP000238">
    <property type="protein sequence ID" value="ABK77432.1"/>
    <property type="molecule type" value="Genomic_DNA"/>
</dbReference>
<dbReference type="PANTHER" id="PTHR12227:SF0">
    <property type="entry name" value="GLYCERATE KINASE"/>
    <property type="match status" value="1"/>
</dbReference>
<dbReference type="PATRIC" id="fig|414004.10.peg.737"/>
<evidence type="ECO:0000259" key="3">
    <source>
        <dbReference type="Pfam" id="PF13660"/>
    </source>
</evidence>
<dbReference type="PANTHER" id="PTHR12227">
    <property type="entry name" value="GLYCERATE KINASE"/>
    <property type="match status" value="1"/>
</dbReference>
<sequence>MLEAGLAAASPEAALGRVLEPGKITAGKTINLEGYSGVHVVAFGKSAYPMAKEAYRLLKPRSCLAVIPQGSGAAPGGRAFTVIRSSHPVPGQDSVAAARAVQKILHRRRGSEFVLFLVSGGSSSLLCMPDGISLDDKAYTSELMLKSGATIQEFNCVRKHLSQVKGGRLVAGLPCDAAALVMSDVVGDDLSSIASGTTYCDATTYSNALDIVRGLGLADRMPPAALARLEAGARGGIPETPKEPMFPNWVIAANRDCTAAMGSRAREFGYEPEILSVSGDVSDAAGMIAERYRQGPPCVIFGGETTVRVKGDGRGGRNQELVLRLLRELKGESFVAASIGTDGIDGNTEDAGAISGGDAGIDDIDAYLAENDSGSFFAKHGGQVKTGYTRTNLMDIGLVLRPRGPDPPRDSPPIPDIST</sequence>
<dbReference type="EnsemblBacteria" id="ABK77432">
    <property type="protein sequence ID" value="ABK77432"/>
    <property type="gene ID" value="CENSYa_0799"/>
</dbReference>
<reference evidence="4 5" key="1">
    <citation type="journal article" date="2006" name="Proc. Natl. Acad. Sci. U.S.A.">
        <title>Genomic analysis of the uncultivated marine crenarchaeote Cenarchaeum symbiosum.</title>
        <authorList>
            <person name="Hallam S.J."/>
            <person name="Konstantinidis K.T."/>
            <person name="Putnam N."/>
            <person name="Schleper C."/>
            <person name="Watanabe Y."/>
            <person name="Sugahara J."/>
            <person name="Preston C."/>
            <person name="de la Torre J."/>
            <person name="Richardson P.M."/>
            <person name="DeLong E.F."/>
        </authorList>
    </citation>
    <scope>NUCLEOTIDE SEQUENCE [LARGE SCALE GENOMIC DNA]</scope>
    <source>
        <strain evidence="5">A</strain>
    </source>
</reference>
<accession>A0RVR5</accession>
<gene>
    <name evidence="4" type="ordered locus">CENSYa_0799</name>
</gene>
<evidence type="ECO:0000256" key="1">
    <source>
        <dbReference type="SAM" id="MobiDB-lite"/>
    </source>
</evidence>
<dbReference type="Pfam" id="PF13660">
    <property type="entry name" value="DUF4147"/>
    <property type="match status" value="1"/>
</dbReference>
<dbReference type="InterPro" id="IPR037035">
    <property type="entry name" value="GK-like_C_sf"/>
</dbReference>
<dbReference type="EC" id="1.1.1.81" evidence="4"/>
<keyword evidence="5" id="KW-1185">Reference proteome</keyword>
<dbReference type="GO" id="GO:0005737">
    <property type="term" value="C:cytoplasm"/>
    <property type="evidence" value="ECO:0007669"/>
    <property type="project" value="TreeGrafter"/>
</dbReference>
<evidence type="ECO:0000313" key="4">
    <source>
        <dbReference type="EMBL" id="ABK77432.1"/>
    </source>
</evidence>
<keyword evidence="4" id="KW-0560">Oxidoreductase</keyword>